<gene>
    <name evidence="2" type="ORF">E6C27_scaffold84G001010</name>
</gene>
<dbReference type="AlphaFoldDB" id="A0A5A7T698"/>
<reference evidence="2 3" key="1">
    <citation type="submission" date="2019-08" db="EMBL/GenBank/DDBJ databases">
        <title>Draft genome sequences of two oriental melons (Cucumis melo L. var makuwa).</title>
        <authorList>
            <person name="Kwon S.-Y."/>
        </authorList>
    </citation>
    <scope>NUCLEOTIDE SEQUENCE [LARGE SCALE GENOMIC DNA]</scope>
    <source>
        <strain evidence="3">cv. SW 3</strain>
        <tissue evidence="2">Leaf</tissue>
    </source>
</reference>
<evidence type="ECO:0000256" key="1">
    <source>
        <dbReference type="SAM" id="MobiDB-lite"/>
    </source>
</evidence>
<feature type="compositionally biased region" description="Polar residues" evidence="1">
    <location>
        <begin position="62"/>
        <end position="82"/>
    </location>
</feature>
<dbReference type="EMBL" id="SSTE01018486">
    <property type="protein sequence ID" value="KAA0039014.1"/>
    <property type="molecule type" value="Genomic_DNA"/>
</dbReference>
<evidence type="ECO:0000313" key="2">
    <source>
        <dbReference type="EMBL" id="KAA0039014.1"/>
    </source>
</evidence>
<feature type="region of interest" description="Disordered" evidence="1">
    <location>
        <begin position="1"/>
        <end position="97"/>
    </location>
</feature>
<accession>A0A5A7T698</accession>
<proteinExistence type="predicted"/>
<name>A0A5A7T698_CUCMM</name>
<comment type="caution">
    <text evidence="2">The sequence shown here is derived from an EMBL/GenBank/DDBJ whole genome shotgun (WGS) entry which is preliminary data.</text>
</comment>
<dbReference type="Proteomes" id="UP000321393">
    <property type="component" value="Unassembled WGS sequence"/>
</dbReference>
<feature type="compositionally biased region" description="Polar residues" evidence="1">
    <location>
        <begin position="16"/>
        <end position="29"/>
    </location>
</feature>
<protein>
    <submittedName>
        <fullName evidence="2">Flocculation protein FLO11-like</fullName>
    </submittedName>
</protein>
<organism evidence="2 3">
    <name type="scientific">Cucumis melo var. makuwa</name>
    <name type="common">Oriental melon</name>
    <dbReference type="NCBI Taxonomy" id="1194695"/>
    <lineage>
        <taxon>Eukaryota</taxon>
        <taxon>Viridiplantae</taxon>
        <taxon>Streptophyta</taxon>
        <taxon>Embryophyta</taxon>
        <taxon>Tracheophyta</taxon>
        <taxon>Spermatophyta</taxon>
        <taxon>Magnoliopsida</taxon>
        <taxon>eudicotyledons</taxon>
        <taxon>Gunneridae</taxon>
        <taxon>Pentapetalae</taxon>
        <taxon>rosids</taxon>
        <taxon>fabids</taxon>
        <taxon>Cucurbitales</taxon>
        <taxon>Cucurbitaceae</taxon>
        <taxon>Benincaseae</taxon>
        <taxon>Cucumis</taxon>
    </lineage>
</organism>
<dbReference type="OrthoDB" id="1425037at2759"/>
<sequence>MTMPSRTPVHGKPSATPDSPQVSSPTNAEVASDETDKDYVPANEEAPIPEETTTSTEDRVSSPKNHMSELQSTEEPSDSFISMSPLGHARSSSRPRHPFVRGQRVISTKVGRRKIPVNVPPLYRSMLIVNLSSDFNDLGAEEFHKVHIRRVCFHISPELLNQFLGITLPIDYEVPYPTSERLAAQLTRGTVPVWLVDGQLLVALLTVKPLCLSGQHRTQDTLGTAPRVIPLSMRLFQGFHVPDITAEFDNVPEETRTPAPNLTVDQPLFLSVSLANHQLHALVAESRSLTRQISDLSDRWTALDVVLRDFWCVVSRSSAPPPDQ</sequence>
<evidence type="ECO:0000313" key="3">
    <source>
        <dbReference type="Proteomes" id="UP000321393"/>
    </source>
</evidence>